<gene>
    <name evidence="2" type="ordered locus">HEAR2450</name>
</gene>
<evidence type="ECO:0000313" key="3">
    <source>
        <dbReference type="Proteomes" id="UP000006697"/>
    </source>
</evidence>
<dbReference type="Proteomes" id="UP000006697">
    <property type="component" value="Chromosome"/>
</dbReference>
<evidence type="ECO:0000313" key="2">
    <source>
        <dbReference type="EMBL" id="CAL62579.2"/>
    </source>
</evidence>
<feature type="signal peptide" evidence="1">
    <location>
        <begin position="1"/>
        <end position="45"/>
    </location>
</feature>
<dbReference type="PANTHER" id="PTHR37953:SF1">
    <property type="entry name" value="UPF0127 PROTEIN MJ1496"/>
    <property type="match status" value="1"/>
</dbReference>
<sequence>MLHFFHYTRAASRPLTQTLLMNTSLSTCAAALALAAMFSTGPASAQPGQKFPVIPLTAGMHVIKAEVVATEAERQQGLMFRESMAQNEGMVFLFGAPAGVCMWMKNTLIPLSVAFIDDDGKIVNIENMKPHSLESHCSKKPVRYALEMNEGWFKQKNIKPGSTIDGLPKGR</sequence>
<dbReference type="EMBL" id="CU207211">
    <property type="protein sequence ID" value="CAL62579.2"/>
    <property type="molecule type" value="Genomic_DNA"/>
</dbReference>
<keyword evidence="3" id="KW-1185">Reference proteome</keyword>
<accession>A4G7U2</accession>
<feature type="chain" id="PRO_5002668070" description="DUF192 domain-containing protein" evidence="1">
    <location>
        <begin position="46"/>
        <end position="171"/>
    </location>
</feature>
<dbReference type="Pfam" id="PF02643">
    <property type="entry name" value="DUF192"/>
    <property type="match status" value="1"/>
</dbReference>
<dbReference type="AlphaFoldDB" id="A4G7U2"/>
<evidence type="ECO:0000256" key="1">
    <source>
        <dbReference type="SAM" id="SignalP"/>
    </source>
</evidence>
<dbReference type="eggNOG" id="COG1430">
    <property type="taxonomic scope" value="Bacteria"/>
</dbReference>
<name>A4G7U2_HERAR</name>
<organism evidence="2 3">
    <name type="scientific">Herminiimonas arsenicoxydans</name>
    <dbReference type="NCBI Taxonomy" id="204773"/>
    <lineage>
        <taxon>Bacteria</taxon>
        <taxon>Pseudomonadati</taxon>
        <taxon>Pseudomonadota</taxon>
        <taxon>Betaproteobacteria</taxon>
        <taxon>Burkholderiales</taxon>
        <taxon>Oxalobacteraceae</taxon>
        <taxon>Herminiimonas</taxon>
    </lineage>
</organism>
<proteinExistence type="predicted"/>
<dbReference type="KEGG" id="har:HEAR2450"/>
<dbReference type="InterPro" id="IPR003795">
    <property type="entry name" value="DUF192"/>
</dbReference>
<dbReference type="PANTHER" id="PTHR37953">
    <property type="entry name" value="UPF0127 PROTEIN MJ1496"/>
    <property type="match status" value="1"/>
</dbReference>
<protein>
    <recommendedName>
        <fullName evidence="4">DUF192 domain-containing protein</fullName>
    </recommendedName>
</protein>
<evidence type="ECO:0008006" key="4">
    <source>
        <dbReference type="Google" id="ProtNLM"/>
    </source>
</evidence>
<dbReference type="HOGENOM" id="CLU_097039_0_0_4"/>
<reference evidence="2 3" key="1">
    <citation type="journal article" date="2007" name="PLoS Genet.">
        <title>A tale of two oxidation states: bacterial colonization of arsenic-rich environments.</title>
        <authorList>
            <person name="Muller D."/>
            <person name="Medigue C."/>
            <person name="Koechler S."/>
            <person name="Barbe V."/>
            <person name="Barakat M."/>
            <person name="Talla E."/>
            <person name="Bonnefoy V."/>
            <person name="Krin E."/>
            <person name="Arsene-Ploetze F."/>
            <person name="Carapito C."/>
            <person name="Chandler M."/>
            <person name="Cournoyer B."/>
            <person name="Cruveiller S."/>
            <person name="Dossat C."/>
            <person name="Duval S."/>
            <person name="Heymann M."/>
            <person name="Leize E."/>
            <person name="Lieutaud A."/>
            <person name="Lievremont D."/>
            <person name="Makita Y."/>
            <person name="Mangenot S."/>
            <person name="Nitschke W."/>
            <person name="Ortet P."/>
            <person name="Perdrial N."/>
            <person name="Schoepp B."/>
            <person name="Siguier N."/>
            <person name="Simeonova D.D."/>
            <person name="Rouy Z."/>
            <person name="Segurens B."/>
            <person name="Turlin E."/>
            <person name="Vallenet D."/>
            <person name="Van Dorsselaer A."/>
            <person name="Weiss S."/>
            <person name="Weissenbach J."/>
            <person name="Lett M.C."/>
            <person name="Danchin A."/>
            <person name="Bertin P.N."/>
        </authorList>
    </citation>
    <scope>NUCLEOTIDE SEQUENCE [LARGE SCALE GENOMIC DNA]</scope>
    <source>
        <strain evidence="3">ULPAs1</strain>
    </source>
</reference>
<keyword evidence="1" id="KW-0732">Signal</keyword>
<dbReference type="Gene3D" id="2.60.120.1140">
    <property type="entry name" value="Protein of unknown function DUF192"/>
    <property type="match status" value="1"/>
</dbReference>
<dbReference type="InterPro" id="IPR038695">
    <property type="entry name" value="Saro_0823-like_sf"/>
</dbReference>